<dbReference type="InterPro" id="IPR045076">
    <property type="entry name" value="MutS"/>
</dbReference>
<comment type="similarity">
    <text evidence="4">Belongs to the DNA mismatch repair MutS family. MSH3 subfamily.</text>
</comment>
<reference evidence="19 20" key="1">
    <citation type="submission" date="2019-01" db="EMBL/GenBank/DDBJ databases">
        <title>Sequencing of cultivated peanut Arachis hypogaea provides insights into genome evolution and oil improvement.</title>
        <authorList>
            <person name="Chen X."/>
        </authorList>
    </citation>
    <scope>NUCLEOTIDE SEQUENCE [LARGE SCALE GENOMIC DNA]</scope>
    <source>
        <strain evidence="20">cv. Fuhuasheng</strain>
        <tissue evidence="19">Leaves</tissue>
    </source>
</reference>
<keyword evidence="10" id="KW-0238">DNA-binding</keyword>
<evidence type="ECO:0000256" key="15">
    <source>
        <dbReference type="ARBA" id="ARBA00073774"/>
    </source>
</evidence>
<dbReference type="GO" id="GO:0006312">
    <property type="term" value="P:mitotic recombination"/>
    <property type="evidence" value="ECO:0007669"/>
    <property type="project" value="TreeGrafter"/>
</dbReference>
<dbReference type="InterPro" id="IPR007860">
    <property type="entry name" value="DNA_mmatch_repair_MutS_con_dom"/>
</dbReference>
<dbReference type="Pfam" id="PF05192">
    <property type="entry name" value="MutS_III"/>
    <property type="match status" value="1"/>
</dbReference>
<keyword evidence="9" id="KW-0067">ATP-binding</keyword>
<dbReference type="InterPro" id="IPR007695">
    <property type="entry name" value="DNA_mismatch_repair_MutS-lik_N"/>
</dbReference>
<dbReference type="PANTHER" id="PTHR11361">
    <property type="entry name" value="DNA MISMATCH REPAIR PROTEIN MUTS FAMILY MEMBER"/>
    <property type="match status" value="1"/>
</dbReference>
<dbReference type="SUPFAM" id="SSF64356">
    <property type="entry name" value="SNARE-like"/>
    <property type="match status" value="1"/>
</dbReference>
<evidence type="ECO:0000256" key="16">
    <source>
        <dbReference type="SAM" id="Coils"/>
    </source>
</evidence>
<dbReference type="EMBL" id="SDMP01000019">
    <property type="protein sequence ID" value="RYQ94031.1"/>
    <property type="molecule type" value="Genomic_DNA"/>
</dbReference>
<evidence type="ECO:0000256" key="17">
    <source>
        <dbReference type="SAM" id="MobiDB-lite"/>
    </source>
</evidence>
<dbReference type="Pfam" id="PF03763">
    <property type="entry name" value="Remorin_C"/>
    <property type="match status" value="1"/>
</dbReference>
<evidence type="ECO:0000256" key="10">
    <source>
        <dbReference type="ARBA" id="ARBA00023125"/>
    </source>
</evidence>
<keyword evidence="13" id="KW-0539">Nucleus</keyword>
<evidence type="ECO:0000256" key="3">
    <source>
        <dbReference type="ARBA" id="ARBA00005711"/>
    </source>
</evidence>
<evidence type="ECO:0000256" key="8">
    <source>
        <dbReference type="ARBA" id="ARBA00022763"/>
    </source>
</evidence>
<dbReference type="FunFam" id="3.30.420.110:FF:000010">
    <property type="entry name" value="DNA mismatch repair protein"/>
    <property type="match status" value="1"/>
</dbReference>
<evidence type="ECO:0000256" key="12">
    <source>
        <dbReference type="ARBA" id="ARBA00023204"/>
    </source>
</evidence>
<dbReference type="PROSITE" id="PS50859">
    <property type="entry name" value="LONGIN"/>
    <property type="match status" value="1"/>
</dbReference>
<dbReference type="InterPro" id="IPR000432">
    <property type="entry name" value="DNA_mismatch_repair_MutS_C"/>
</dbReference>
<dbReference type="GO" id="GO:0030983">
    <property type="term" value="F:mismatched DNA binding"/>
    <property type="evidence" value="ECO:0007669"/>
    <property type="project" value="UniProtKB-UniRule"/>
</dbReference>
<dbReference type="SUPFAM" id="SSF48334">
    <property type="entry name" value="DNA repair protein MutS, domain III"/>
    <property type="match status" value="1"/>
</dbReference>
<dbReference type="FunFam" id="3.40.50.300:FF:002130">
    <property type="entry name" value="DNA mismatch repair protein MSH3"/>
    <property type="match status" value="1"/>
</dbReference>
<dbReference type="SUPFAM" id="SSF53150">
    <property type="entry name" value="DNA repair protein MutS, domain II"/>
    <property type="match status" value="1"/>
</dbReference>
<dbReference type="Gene3D" id="3.30.420.110">
    <property type="entry name" value="MutS, connector domain"/>
    <property type="match status" value="1"/>
</dbReference>
<evidence type="ECO:0000313" key="20">
    <source>
        <dbReference type="Proteomes" id="UP000289738"/>
    </source>
</evidence>
<feature type="region of interest" description="Disordered" evidence="17">
    <location>
        <begin position="304"/>
        <end position="381"/>
    </location>
</feature>
<dbReference type="PROSITE" id="PS00486">
    <property type="entry name" value="DNA_MISMATCH_REPAIR_2"/>
    <property type="match status" value="1"/>
</dbReference>
<keyword evidence="12" id="KW-0234">DNA repair</keyword>
<feature type="compositionally biased region" description="Low complexity" evidence="17">
    <location>
        <begin position="365"/>
        <end position="381"/>
    </location>
</feature>
<dbReference type="GO" id="GO:0006298">
    <property type="term" value="P:mismatch repair"/>
    <property type="evidence" value="ECO:0007669"/>
    <property type="project" value="InterPro"/>
</dbReference>
<protein>
    <recommendedName>
        <fullName evidence="6 15">DNA mismatch repair protein MSH3</fullName>
    </recommendedName>
    <alternativeName>
        <fullName evidence="6 15">DNA mismatch repair protein MSH3</fullName>
    </alternativeName>
    <alternativeName>
        <fullName evidence="14">MutS protein homolog 3</fullName>
    </alternativeName>
</protein>
<dbReference type="Pfam" id="PF01624">
    <property type="entry name" value="MutS_I"/>
    <property type="match status" value="1"/>
</dbReference>
<comment type="subcellular location">
    <subcellularLocation>
        <location evidence="2">Membrane</location>
    </subcellularLocation>
    <subcellularLocation>
        <location evidence="1">Nucleus</location>
    </subcellularLocation>
</comment>
<proteinExistence type="inferred from homology"/>
<evidence type="ECO:0000256" key="9">
    <source>
        <dbReference type="ARBA" id="ARBA00022840"/>
    </source>
</evidence>
<keyword evidence="7" id="KW-0547">Nucleotide-binding</keyword>
<gene>
    <name evidence="19" type="ORF">Ahy_B09g100230</name>
</gene>
<dbReference type="InterPro" id="IPR016151">
    <property type="entry name" value="DNA_mismatch_repair_MutS_N"/>
</dbReference>
<dbReference type="SMART" id="SM00533">
    <property type="entry name" value="MUTSd"/>
    <property type="match status" value="1"/>
</dbReference>
<evidence type="ECO:0000256" key="13">
    <source>
        <dbReference type="ARBA" id="ARBA00023242"/>
    </source>
</evidence>
<dbReference type="InterPro" id="IPR036187">
    <property type="entry name" value="DNA_mismatch_repair_MutS_sf"/>
</dbReference>
<dbReference type="SUPFAM" id="SSF55271">
    <property type="entry name" value="DNA repair protein MutS, domain I"/>
    <property type="match status" value="1"/>
</dbReference>
<evidence type="ECO:0000256" key="2">
    <source>
        <dbReference type="ARBA" id="ARBA00004370"/>
    </source>
</evidence>
<sequence>MTEEEQPNKVDEEKSVIPQLPPTDNKHDDESKALAIVEKTEEGAEEKPSEGSINRDAVLARVATEKRMSLIKAWEESEKSRAENKTQKKLSCISSWEKSKIASTEAELKKIHQQLEKKKAEHAEKLRNKIAAIHREAEEKRAFTEAKKGEDILKAEETAANCLVENGVVFIVLCDSSYPRKLAFHYLQDLQKEFDKFNKTLIDNITRPYTFVKFDGIIANFSRQYIDTRTQANLSKLNANRKQDLDIITEDMSNILERRRNSARQFNQTATSYPPLLPWCGGATITTVNMGKQKQQVISRFFAPKPKASPSTTDPTHSSPPPSPLPSSSRPNPPTPKISATVTFSPSKRLLTSQITSPNKPPKLPKLSPHTHNPLPHPTTHQRFLQKLLEPSEPEPPSHSSAKPLKYTPLEEQVAELKGKYPDVLLMIEVGYRFRFFGQDAENAARVLGIYAHMDRNFLTASIPTFRLNVHVRRLVSAGYKVGVVRQTETAAIKAHGSNRLGPFCRGLSALYTKATLEAAPDLGGGEEGCGAESNYLMCVVEKSILGERSACGVEGNFDVRIGFVAVEISTGDVIYGEFDDNFLRSALEAVMLNLSPAELLLGDPLSKQTEKLLLAFAGPASNVRVERTSRDCFADGGALAEVLTLYENMGIGCSSDSMQNKDLTEHTNQPLVKEVMNMPDLAVQSLALTIHHLKEFCFERIVCSGFSLRPFSRNMEMTFSANALQQLEILKNNSDGSENGSLLQIMNRTLTIFGSRLLRHWVSHPLCDQTMISARLHAVSEIAESMSSCSMKSLEYDEDSDVTIVHPELAYIVSLVLTNLSRAPDLQRGVTRIFHCTAKPVEFVAVIQAILSAGKQLQQLNICEEENNNLHSNLLRRLILTASSDSVIGNATKMLSSLNKESADQGDLTNLIIASEAQFPEVTRARKAFQMEEEQLNSLIGLYRKRLGMRKLEFMSVSGITHLIELETDVKVPLNWVKVNSTKKTIRYHPPEVVTALDKVSLAKEELTIACRTAWDSFLRDFSKHYAEFQAAVQALAALDCLHSLAILSRNKGYVRPVFVDDCEPVQIQICAGQHPVLQTTLQDNFVPNDTNLHADREYCQIVTGPNMGGKSCYIRQVALIAIMAQVGSFVPASSAKLHVLDRIYTRMGASDSIQQGRSTFLEELSETSNILHNCTENSLVIIDELGRGTSTHDGMAIAYATLHYLLKQKRSIVLFVTHYPKIADLTTEFPGSVGAYHVSHLTSHHDTSKNKNSCLDNITYLYKLVPGVSERSFGFKVAQLAQLPPHCITRGIFMASKLEELVNNRIHSRSVKELLLDAIVIGQEQESHQEFGSAYKELYSNLKAAILDDDHAKSFQLLDHSRKIAKKLIGSCGHIWYWGNSFYLLLRTWMYSLLIITHLGSERESFSDDLHSFIESIISDGFHAYYRFGAAYSEIQMHITSPHSEEQAHERILA</sequence>
<dbReference type="InterPro" id="IPR036678">
    <property type="entry name" value="MutS_con_dom_sf"/>
</dbReference>
<comment type="similarity">
    <text evidence="5">Belongs to the synaptobrevin family.</text>
</comment>
<feature type="compositionally biased region" description="Polar residues" evidence="17">
    <location>
        <begin position="338"/>
        <end position="356"/>
    </location>
</feature>
<evidence type="ECO:0000313" key="19">
    <source>
        <dbReference type="EMBL" id="RYQ94031.1"/>
    </source>
</evidence>
<comment type="similarity">
    <text evidence="3">Belongs to the remorin family.</text>
</comment>
<dbReference type="Gene3D" id="3.40.1170.10">
    <property type="entry name" value="DNA repair protein MutS, domain I"/>
    <property type="match status" value="1"/>
</dbReference>
<dbReference type="Pfam" id="PF05188">
    <property type="entry name" value="MutS_II"/>
    <property type="match status" value="1"/>
</dbReference>
<dbReference type="InterPro" id="IPR007696">
    <property type="entry name" value="DNA_mismatch_repair_MutS_core"/>
</dbReference>
<dbReference type="Gene3D" id="3.40.50.300">
    <property type="entry name" value="P-loop containing nucleotide triphosphate hydrolases"/>
    <property type="match status" value="1"/>
</dbReference>
<evidence type="ECO:0000256" key="11">
    <source>
        <dbReference type="ARBA" id="ARBA00023136"/>
    </source>
</evidence>
<dbReference type="InterPro" id="IPR010908">
    <property type="entry name" value="Longin_dom"/>
</dbReference>
<keyword evidence="20" id="KW-1185">Reference proteome</keyword>
<dbReference type="SMART" id="SM01270">
    <property type="entry name" value="Longin"/>
    <property type="match status" value="1"/>
</dbReference>
<feature type="compositionally biased region" description="Pro residues" evidence="17">
    <location>
        <begin position="318"/>
        <end position="336"/>
    </location>
</feature>
<accession>A0A444XW92</accession>
<dbReference type="InterPro" id="IPR005518">
    <property type="entry name" value="Remorin_N"/>
</dbReference>
<keyword evidence="16" id="KW-0175">Coiled coil</keyword>
<evidence type="ECO:0000256" key="5">
    <source>
        <dbReference type="ARBA" id="ARBA00008025"/>
    </source>
</evidence>
<dbReference type="FunFam" id="3.40.1170.10:FF:000004">
    <property type="entry name" value="DNA mismatch repair protein"/>
    <property type="match status" value="1"/>
</dbReference>
<keyword evidence="11" id="KW-0472">Membrane</keyword>
<dbReference type="Pfam" id="PF00488">
    <property type="entry name" value="MutS_V"/>
    <property type="match status" value="1"/>
</dbReference>
<evidence type="ECO:0000256" key="4">
    <source>
        <dbReference type="ARBA" id="ARBA00007094"/>
    </source>
</evidence>
<evidence type="ECO:0000256" key="7">
    <source>
        <dbReference type="ARBA" id="ARBA00022741"/>
    </source>
</evidence>
<dbReference type="GO" id="GO:0005634">
    <property type="term" value="C:nucleus"/>
    <property type="evidence" value="ECO:0007669"/>
    <property type="project" value="UniProtKB-SubCell"/>
</dbReference>
<feature type="compositionally biased region" description="Basic and acidic residues" evidence="17">
    <location>
        <begin position="24"/>
        <end position="49"/>
    </location>
</feature>
<feature type="compositionally biased region" description="Basic and acidic residues" evidence="17">
    <location>
        <begin position="1"/>
        <end position="15"/>
    </location>
</feature>
<feature type="region of interest" description="Disordered" evidence="17">
    <location>
        <begin position="1"/>
        <end position="56"/>
    </location>
</feature>
<dbReference type="InterPro" id="IPR027417">
    <property type="entry name" value="P-loop_NTPase"/>
</dbReference>
<dbReference type="GO" id="GO:0016020">
    <property type="term" value="C:membrane"/>
    <property type="evidence" value="ECO:0007669"/>
    <property type="project" value="UniProtKB-SubCell"/>
</dbReference>
<evidence type="ECO:0000259" key="18">
    <source>
        <dbReference type="PROSITE" id="PS50859"/>
    </source>
</evidence>
<dbReference type="Gene3D" id="1.10.1420.10">
    <property type="match status" value="2"/>
</dbReference>
<dbReference type="SMART" id="SM00534">
    <property type="entry name" value="MUTSac"/>
    <property type="match status" value="1"/>
</dbReference>
<evidence type="ECO:0000256" key="6">
    <source>
        <dbReference type="ARBA" id="ARBA00022151"/>
    </source>
</evidence>
<dbReference type="Proteomes" id="UP000289738">
    <property type="component" value="Chromosome B09"/>
</dbReference>
<organism evidence="19 20">
    <name type="scientific">Arachis hypogaea</name>
    <name type="common">Peanut</name>
    <dbReference type="NCBI Taxonomy" id="3818"/>
    <lineage>
        <taxon>Eukaryota</taxon>
        <taxon>Viridiplantae</taxon>
        <taxon>Streptophyta</taxon>
        <taxon>Embryophyta</taxon>
        <taxon>Tracheophyta</taxon>
        <taxon>Spermatophyta</taxon>
        <taxon>Magnoliopsida</taxon>
        <taxon>eudicotyledons</taxon>
        <taxon>Gunneridae</taxon>
        <taxon>Pentapetalae</taxon>
        <taxon>rosids</taxon>
        <taxon>fabids</taxon>
        <taxon>Fabales</taxon>
        <taxon>Fabaceae</taxon>
        <taxon>Papilionoideae</taxon>
        <taxon>50 kb inversion clade</taxon>
        <taxon>dalbergioids sensu lato</taxon>
        <taxon>Dalbergieae</taxon>
        <taxon>Pterocarpus clade</taxon>
        <taxon>Arachis</taxon>
    </lineage>
</organism>
<feature type="coiled-coil region" evidence="16">
    <location>
        <begin position="101"/>
        <end position="132"/>
    </location>
</feature>
<dbReference type="Pfam" id="PF03766">
    <property type="entry name" value="Remorin_N"/>
    <property type="match status" value="1"/>
</dbReference>
<feature type="domain" description="Longin" evidence="18">
    <location>
        <begin position="163"/>
        <end position="218"/>
    </location>
</feature>
<dbReference type="CDD" id="cd14824">
    <property type="entry name" value="Longin"/>
    <property type="match status" value="1"/>
</dbReference>
<dbReference type="InterPro" id="IPR005516">
    <property type="entry name" value="Remorin_C"/>
</dbReference>
<evidence type="ECO:0000256" key="1">
    <source>
        <dbReference type="ARBA" id="ARBA00004123"/>
    </source>
</evidence>
<dbReference type="InterPro" id="IPR011012">
    <property type="entry name" value="Longin-like_dom_sf"/>
</dbReference>
<dbReference type="STRING" id="3818.A0A444XW92"/>
<keyword evidence="8" id="KW-0227">DNA damage</keyword>
<dbReference type="FunFam" id="1.10.1420.10:FF:000004">
    <property type="entry name" value="DNA mismatch repair protein Msh3"/>
    <property type="match status" value="1"/>
</dbReference>
<name>A0A444XW92_ARAHY</name>
<dbReference type="PANTHER" id="PTHR11361:SF122">
    <property type="entry name" value="DNA MISMATCH REPAIR PROTEIN MSH3"/>
    <property type="match status" value="1"/>
</dbReference>
<dbReference type="GO" id="GO:0140664">
    <property type="term" value="F:ATP-dependent DNA damage sensor activity"/>
    <property type="evidence" value="ECO:0007669"/>
    <property type="project" value="InterPro"/>
</dbReference>
<dbReference type="Gene3D" id="3.30.450.50">
    <property type="entry name" value="Longin domain"/>
    <property type="match status" value="1"/>
</dbReference>
<comment type="caution">
    <text evidence="19">The sequence shown here is derived from an EMBL/GenBank/DDBJ whole genome shotgun (WGS) entry which is preliminary data.</text>
</comment>
<evidence type="ECO:0000256" key="14">
    <source>
        <dbReference type="ARBA" id="ARBA00029792"/>
    </source>
</evidence>
<dbReference type="SUPFAM" id="SSF52540">
    <property type="entry name" value="P-loop containing nucleoside triphosphate hydrolases"/>
    <property type="match status" value="1"/>
</dbReference>
<dbReference type="GO" id="GO:0005524">
    <property type="term" value="F:ATP binding"/>
    <property type="evidence" value="ECO:0007669"/>
    <property type="project" value="UniProtKB-UniRule"/>
</dbReference>